<protein>
    <submittedName>
        <fullName evidence="4">Uncharacterized protein</fullName>
    </submittedName>
</protein>
<dbReference type="HOGENOM" id="CLU_534546_0_0_1"/>
<dbReference type="GO" id="GO:0008569">
    <property type="term" value="F:minus-end-directed microtubule motor activity"/>
    <property type="evidence" value="ECO:0007669"/>
    <property type="project" value="InterPro"/>
</dbReference>
<dbReference type="Proteomes" id="UP000001593">
    <property type="component" value="Unassembled WGS sequence"/>
</dbReference>
<evidence type="ECO:0000313" key="4">
    <source>
        <dbReference type="EMBL" id="EDO29309.1"/>
    </source>
</evidence>
<evidence type="ECO:0000313" key="5">
    <source>
        <dbReference type="Proteomes" id="UP000001593"/>
    </source>
</evidence>
<dbReference type="PANTHER" id="PTHR45703">
    <property type="entry name" value="DYNEIN HEAVY CHAIN"/>
    <property type="match status" value="1"/>
</dbReference>
<dbReference type="Gene3D" id="3.40.50.300">
    <property type="entry name" value="P-loop containing nucleotide triphosphate hydrolases"/>
    <property type="match status" value="1"/>
</dbReference>
<feature type="transmembrane region" description="Helical" evidence="1">
    <location>
        <begin position="7"/>
        <end position="23"/>
    </location>
</feature>
<keyword evidence="5" id="KW-1185">Reference proteome</keyword>
<dbReference type="GO" id="GO:0030286">
    <property type="term" value="C:dynein complex"/>
    <property type="evidence" value="ECO:0007669"/>
    <property type="project" value="InterPro"/>
</dbReference>
<keyword evidence="1" id="KW-1133">Transmembrane helix</keyword>
<evidence type="ECO:0000259" key="2">
    <source>
        <dbReference type="Pfam" id="PF03028"/>
    </source>
</evidence>
<dbReference type="InterPro" id="IPR004273">
    <property type="entry name" value="Dynein_heavy_D6_P-loop"/>
</dbReference>
<dbReference type="InterPro" id="IPR027417">
    <property type="entry name" value="P-loop_NTPase"/>
</dbReference>
<dbReference type="InterPro" id="IPR041658">
    <property type="entry name" value="AAA_lid_11"/>
</dbReference>
<keyword evidence="1" id="KW-0472">Membrane</keyword>
<dbReference type="Pfam" id="PF18198">
    <property type="entry name" value="AAA_lid_11"/>
    <property type="match status" value="1"/>
</dbReference>
<accession>A7T405</accession>
<dbReference type="Pfam" id="PF03028">
    <property type="entry name" value="Dynein_heavy"/>
    <property type="match status" value="1"/>
</dbReference>
<evidence type="ECO:0000259" key="3">
    <source>
        <dbReference type="Pfam" id="PF18198"/>
    </source>
</evidence>
<gene>
    <name evidence="4" type="ORF">NEMVEDRAFT_v1g222026</name>
</gene>
<organism evidence="4 5">
    <name type="scientific">Nematostella vectensis</name>
    <name type="common">Starlet sea anemone</name>
    <dbReference type="NCBI Taxonomy" id="45351"/>
    <lineage>
        <taxon>Eukaryota</taxon>
        <taxon>Metazoa</taxon>
        <taxon>Cnidaria</taxon>
        <taxon>Anthozoa</taxon>
        <taxon>Hexacorallia</taxon>
        <taxon>Actiniaria</taxon>
        <taxon>Edwardsiidae</taxon>
        <taxon>Nematostella</taxon>
    </lineage>
</organism>
<dbReference type="PANTHER" id="PTHR45703:SF8">
    <property type="entry name" value="DYNEINS HEAVY CHAIN"/>
    <property type="match status" value="1"/>
</dbReference>
<dbReference type="AlphaFoldDB" id="A7T405"/>
<dbReference type="EMBL" id="DS470712">
    <property type="protein sequence ID" value="EDO29309.1"/>
    <property type="molecule type" value="Genomic_DNA"/>
</dbReference>
<feature type="domain" description="Dynein heavy chain AAA lid" evidence="3">
    <location>
        <begin position="350"/>
        <end position="409"/>
    </location>
</feature>
<name>A7T405_NEMVE</name>
<dbReference type="GO" id="GO:0007018">
    <property type="term" value="P:microtubule-based movement"/>
    <property type="evidence" value="ECO:0007669"/>
    <property type="project" value="InterPro"/>
</dbReference>
<feature type="domain" description="Dynein heavy chain region D6 P-loop" evidence="2">
    <location>
        <begin position="210"/>
        <end position="323"/>
    </location>
</feature>
<reference evidence="4 5" key="1">
    <citation type="journal article" date="2007" name="Science">
        <title>Sea anemone genome reveals ancestral eumetazoan gene repertoire and genomic organization.</title>
        <authorList>
            <person name="Putnam N.H."/>
            <person name="Srivastava M."/>
            <person name="Hellsten U."/>
            <person name="Dirks B."/>
            <person name="Chapman J."/>
            <person name="Salamov A."/>
            <person name="Terry A."/>
            <person name="Shapiro H."/>
            <person name="Lindquist E."/>
            <person name="Kapitonov V.V."/>
            <person name="Jurka J."/>
            <person name="Genikhovich G."/>
            <person name="Grigoriev I.V."/>
            <person name="Lucas S.M."/>
            <person name="Steele R.E."/>
            <person name="Finnerty J.R."/>
            <person name="Technau U."/>
            <person name="Martindale M.Q."/>
            <person name="Rokhsar D.S."/>
        </authorList>
    </citation>
    <scope>NUCLEOTIDE SEQUENCE [LARGE SCALE GENOMIC DNA]</scope>
    <source>
        <strain evidence="5">CH2 X CH6</strain>
    </source>
</reference>
<keyword evidence="1" id="KW-0812">Transmembrane</keyword>
<evidence type="ECO:0000256" key="1">
    <source>
        <dbReference type="SAM" id="Phobius"/>
    </source>
</evidence>
<dbReference type="InterPro" id="IPR026983">
    <property type="entry name" value="DHC"/>
</dbReference>
<dbReference type="InParanoid" id="A7T405"/>
<dbReference type="STRING" id="45351.A7T405"/>
<dbReference type="GO" id="GO:0045505">
    <property type="term" value="F:dynein intermediate chain binding"/>
    <property type="evidence" value="ECO:0007669"/>
    <property type="project" value="InterPro"/>
</dbReference>
<dbReference type="GO" id="GO:0051959">
    <property type="term" value="F:dynein light intermediate chain binding"/>
    <property type="evidence" value="ECO:0007669"/>
    <property type="project" value="InterPro"/>
</dbReference>
<sequence>MRKRTSLNAWAVVIAYFIISLPQRNLPLYDGFTRRLRKERMIPGTFLRSDDVWKVEDSANHLSAGDREFLIHPTYGATVKTALNPTLVSESASKIQGKKPFDWMMDEQFSNLQLLAQHFEWFQDPFDKMTKDGREMQWRQITEHEKPEMVALPDNLDDKYTPIQRFMVIRALRGDRVLQAGMCFVTSVLGKRYTSELSLDLPYTYRQSDCRTPIVLLYTQEANMVEKLVTEGAERKQVEIQIVALCNTGSNEERMARKLIHRAMQQGSWVLLHNAHNSPRLLSALDSLMHDTKTVDSEFRLWVSIIPTGNIPSTLLQSAVKVVADSPKQSLDLAVREFQDTADMNAGGSSRSIQWNGLRYMLSEVVYGSCVSDDFDRQGLSAIIDYWVSPAAVKKEFEAAKTKYKLPSALFTSSVRMTNVLSGSSAITCSQVTGYQSVKQGCRVDLHRGLNILFDIRRTQHYDETDVVQYNSLLCQCMQKAMDKNHMWFAVEKMGICFTKDVSLSTYLTE</sequence>
<proteinExistence type="predicted"/>
<dbReference type="PhylomeDB" id="A7T405"/>
<dbReference type="eggNOG" id="KOG3595">
    <property type="taxonomic scope" value="Eukaryota"/>
</dbReference>